<gene>
    <name evidence="3" type="ORF">ALC60_00221</name>
</gene>
<evidence type="ECO:0000256" key="2">
    <source>
        <dbReference type="SAM" id="MobiDB-lite"/>
    </source>
</evidence>
<reference evidence="3 4" key="1">
    <citation type="submission" date="2015-09" db="EMBL/GenBank/DDBJ databases">
        <title>Trachymyrmex zeteki WGS genome.</title>
        <authorList>
            <person name="Nygaard S."/>
            <person name="Hu H."/>
            <person name="Boomsma J."/>
            <person name="Zhang G."/>
        </authorList>
    </citation>
    <scope>NUCLEOTIDE SEQUENCE [LARGE SCALE GENOMIC DNA]</scope>
    <source>
        <strain evidence="3">Tzet28-1</strain>
        <tissue evidence="3">Whole body</tissue>
    </source>
</reference>
<sequence>MCVLANVGHVCACAFYFRNFFLNIVIFQVYSTSTVKILENTDIAKNSDDWNTIACGPEPNQGIIIPIPQDHIQDIPLPLTGKSLLIGPEELLKLKERSFRRKRALIEARASKINGNKLKPHLNLMETNSKKSRSLKKTGIKMTLASQENRSLKKIEKLIAENQALKAEISNLQAKISNTITLRQIGNIATQNRFDLLDNDISPQTDSSLTMDCQPLEDIASYLTKKNSQRTSISSEVKRNEKKHNSNVAVKHNDFSNKNVRDNEPNNNSGKKIRTEKPPPINILDQDVKDTTKLLKTKLIYLDQKGYIQDCKCIPLIYHFPRHNNNKKLGYPQHSDSSDTNIPWRYSMAIPNNEKLKKKKCNSKYWWMADSVITQ</sequence>
<dbReference type="EMBL" id="KQ982052">
    <property type="protein sequence ID" value="KYQ60596.1"/>
    <property type="molecule type" value="Genomic_DNA"/>
</dbReference>
<accession>A0A151XJJ9</accession>
<proteinExistence type="predicted"/>
<evidence type="ECO:0000313" key="4">
    <source>
        <dbReference type="Proteomes" id="UP000075809"/>
    </source>
</evidence>
<evidence type="ECO:0000313" key="3">
    <source>
        <dbReference type="EMBL" id="KYQ60596.1"/>
    </source>
</evidence>
<feature type="region of interest" description="Disordered" evidence="2">
    <location>
        <begin position="229"/>
        <end position="280"/>
    </location>
</feature>
<name>A0A151XJJ9_9HYME</name>
<feature type="compositionally biased region" description="Basic and acidic residues" evidence="2">
    <location>
        <begin position="251"/>
        <end position="264"/>
    </location>
</feature>
<feature type="coiled-coil region" evidence="1">
    <location>
        <begin position="148"/>
        <end position="182"/>
    </location>
</feature>
<dbReference type="AlphaFoldDB" id="A0A151XJJ9"/>
<dbReference type="Proteomes" id="UP000075809">
    <property type="component" value="Unassembled WGS sequence"/>
</dbReference>
<protein>
    <submittedName>
        <fullName evidence="3">Uncharacterized protein</fullName>
    </submittedName>
</protein>
<evidence type="ECO:0000256" key="1">
    <source>
        <dbReference type="SAM" id="Coils"/>
    </source>
</evidence>
<organism evidence="3 4">
    <name type="scientific">Mycetomoellerius zeteki</name>
    <dbReference type="NCBI Taxonomy" id="64791"/>
    <lineage>
        <taxon>Eukaryota</taxon>
        <taxon>Metazoa</taxon>
        <taxon>Ecdysozoa</taxon>
        <taxon>Arthropoda</taxon>
        <taxon>Hexapoda</taxon>
        <taxon>Insecta</taxon>
        <taxon>Pterygota</taxon>
        <taxon>Neoptera</taxon>
        <taxon>Endopterygota</taxon>
        <taxon>Hymenoptera</taxon>
        <taxon>Apocrita</taxon>
        <taxon>Aculeata</taxon>
        <taxon>Formicoidea</taxon>
        <taxon>Formicidae</taxon>
        <taxon>Myrmicinae</taxon>
        <taxon>Mycetomoellerius</taxon>
    </lineage>
</organism>
<keyword evidence="1" id="KW-0175">Coiled coil</keyword>
<keyword evidence="4" id="KW-1185">Reference proteome</keyword>